<evidence type="ECO:0000259" key="2">
    <source>
        <dbReference type="Pfam" id="PF03972"/>
    </source>
</evidence>
<evidence type="ECO:0000313" key="4">
    <source>
        <dbReference type="EMBL" id="TVY86754.1"/>
    </source>
</evidence>
<dbReference type="Pfam" id="PF03972">
    <property type="entry name" value="MmgE_PrpD_N"/>
    <property type="match status" value="1"/>
</dbReference>
<protein>
    <submittedName>
        <fullName evidence="4">2-methylcitrate dehydratase</fullName>
    </submittedName>
</protein>
<organism evidence="4 5">
    <name type="scientific">Lachnellula willkommii</name>
    <dbReference type="NCBI Taxonomy" id="215461"/>
    <lineage>
        <taxon>Eukaryota</taxon>
        <taxon>Fungi</taxon>
        <taxon>Dikarya</taxon>
        <taxon>Ascomycota</taxon>
        <taxon>Pezizomycotina</taxon>
        <taxon>Leotiomycetes</taxon>
        <taxon>Helotiales</taxon>
        <taxon>Lachnaceae</taxon>
        <taxon>Lachnellula</taxon>
    </lineage>
</organism>
<keyword evidence="5" id="KW-1185">Reference proteome</keyword>
<dbReference type="AlphaFoldDB" id="A0A559M1C9"/>
<dbReference type="InterPro" id="IPR036148">
    <property type="entry name" value="MmgE/PrpD_sf"/>
</dbReference>
<feature type="domain" description="MmgE/PrpD N-terminal" evidence="2">
    <location>
        <begin position="9"/>
        <end position="261"/>
    </location>
</feature>
<dbReference type="GO" id="GO:0016829">
    <property type="term" value="F:lyase activity"/>
    <property type="evidence" value="ECO:0007669"/>
    <property type="project" value="InterPro"/>
</dbReference>
<dbReference type="Gene3D" id="3.30.1330.120">
    <property type="entry name" value="2-methylcitrate dehydratase PrpD"/>
    <property type="match status" value="1"/>
</dbReference>
<accession>A0A559M1C9</accession>
<dbReference type="InterPro" id="IPR005656">
    <property type="entry name" value="MmgE_PrpD"/>
</dbReference>
<dbReference type="PANTHER" id="PTHR16943">
    <property type="entry name" value="2-METHYLCITRATE DEHYDRATASE-RELATED"/>
    <property type="match status" value="1"/>
</dbReference>
<dbReference type="InterPro" id="IPR042183">
    <property type="entry name" value="MmgE/PrpD_sf_1"/>
</dbReference>
<dbReference type="SUPFAM" id="SSF103378">
    <property type="entry name" value="2-methylcitrate dehydratase PrpD"/>
    <property type="match status" value="1"/>
</dbReference>
<dbReference type="Gene3D" id="1.10.4100.10">
    <property type="entry name" value="2-methylcitrate dehydratase PrpD"/>
    <property type="match status" value="1"/>
</dbReference>
<dbReference type="InterPro" id="IPR045336">
    <property type="entry name" value="MmgE_PrpD_N"/>
</dbReference>
<reference evidence="4 5" key="1">
    <citation type="submission" date="2018-05" db="EMBL/GenBank/DDBJ databases">
        <title>Genome sequencing and assembly of the regulated plant pathogen Lachnellula willkommii and related sister species for the development of diagnostic species identification markers.</title>
        <authorList>
            <person name="Giroux E."/>
            <person name="Bilodeau G."/>
        </authorList>
    </citation>
    <scope>NUCLEOTIDE SEQUENCE [LARGE SCALE GENOMIC DNA]</scope>
    <source>
        <strain evidence="4 5">CBS 172.35</strain>
    </source>
</reference>
<evidence type="ECO:0000313" key="5">
    <source>
        <dbReference type="Proteomes" id="UP000315522"/>
    </source>
</evidence>
<feature type="domain" description="MmgE/PrpD C-terminal" evidence="3">
    <location>
        <begin position="284"/>
        <end position="460"/>
    </location>
</feature>
<dbReference type="EMBL" id="QGML01003116">
    <property type="protein sequence ID" value="TVY86754.1"/>
    <property type="molecule type" value="Genomic_DNA"/>
</dbReference>
<dbReference type="GO" id="GO:0005739">
    <property type="term" value="C:mitochondrion"/>
    <property type="evidence" value="ECO:0007669"/>
    <property type="project" value="TreeGrafter"/>
</dbReference>
<evidence type="ECO:0000259" key="3">
    <source>
        <dbReference type="Pfam" id="PF19305"/>
    </source>
</evidence>
<comment type="similarity">
    <text evidence="1">Belongs to the PrpD family.</text>
</comment>
<dbReference type="Proteomes" id="UP000315522">
    <property type="component" value="Unassembled WGS sequence"/>
</dbReference>
<comment type="caution">
    <text evidence="4">The sequence shown here is derived from an EMBL/GenBank/DDBJ whole genome shotgun (WGS) entry which is preliminary data.</text>
</comment>
<name>A0A559M1C9_9HELO</name>
<dbReference type="InterPro" id="IPR045337">
    <property type="entry name" value="MmgE_PrpD_C"/>
</dbReference>
<sequence>MQYDREICEIAHYVYHYSVVDDQVLQLAHTALLDALGCAIQTLTESESARRLVRCFCADAQLSHGARIPGTSIQLDPVKGAMSLGVLIRYLDHNDGMIGKEWGHPSDNIGALLPVMDWLCRRSPLEQKRSSGPPLTMRTLLEAIVKAYEIQGCMQQENAFNQCGLDHTVLVKIASAAVVPWLMGLSEEQAMACISHGWMDSAPLRVYRHGENTIPRKGWAAGDACSRAVQFALMVQAGQPGAPTVLSMPRWGFYGTTWRGQPPFSLPMPYADWVIRNIGYKLMPVEGHGITAVEAILEQRKRMEEEGYSNPAKDIEAIVIRTNAAAKLIIDKSGVLHNAADRDHCMQYCVAVSLLKGSPPETADYHDESPYATSKEVHAISKRIDIYVDDRLTDDYLNRDKRSIASGITIQLGNGRVFDEVLVEYPIGHAAKTETLARVQEKFRRNMALLFSPAESERVQMAAAPQSELRVSEFMDLLEKKQGRISNMLSGARL</sequence>
<gene>
    <name evidence="4" type="primary">prpD</name>
    <name evidence="4" type="ORF">LAWI1_G008106</name>
</gene>
<proteinExistence type="inferred from homology"/>
<dbReference type="Pfam" id="PF19305">
    <property type="entry name" value="MmgE_PrpD_C"/>
    <property type="match status" value="1"/>
</dbReference>
<dbReference type="InterPro" id="IPR042188">
    <property type="entry name" value="MmgE/PrpD_sf_2"/>
</dbReference>
<dbReference type="PANTHER" id="PTHR16943:SF15">
    <property type="entry name" value="DEHYDRATASE (PRPD), PUTATIVE-RELATED"/>
    <property type="match status" value="1"/>
</dbReference>
<evidence type="ECO:0000256" key="1">
    <source>
        <dbReference type="ARBA" id="ARBA00006174"/>
    </source>
</evidence>